<evidence type="ECO:0000313" key="2">
    <source>
        <dbReference type="EMBL" id="KAK9034986.1"/>
    </source>
</evidence>
<gene>
    <name evidence="2" type="ORF">V6N11_077037</name>
</gene>
<feature type="region of interest" description="Disordered" evidence="1">
    <location>
        <begin position="1"/>
        <end position="28"/>
    </location>
</feature>
<feature type="compositionally biased region" description="Acidic residues" evidence="1">
    <location>
        <begin position="18"/>
        <end position="28"/>
    </location>
</feature>
<dbReference type="Proteomes" id="UP001396334">
    <property type="component" value="Unassembled WGS sequence"/>
</dbReference>
<evidence type="ECO:0000313" key="3">
    <source>
        <dbReference type="Proteomes" id="UP001396334"/>
    </source>
</evidence>
<accession>A0ABR2TCB8</accession>
<reference evidence="2 3" key="1">
    <citation type="journal article" date="2024" name="G3 (Bethesda)">
        <title>Genome assembly of Hibiscus sabdariffa L. provides insights into metabolisms of medicinal natural products.</title>
        <authorList>
            <person name="Kim T."/>
        </authorList>
    </citation>
    <scope>NUCLEOTIDE SEQUENCE [LARGE SCALE GENOMIC DNA]</scope>
    <source>
        <strain evidence="2">TK-2024</strain>
        <tissue evidence="2">Old leaves</tissue>
    </source>
</reference>
<evidence type="ECO:0000256" key="1">
    <source>
        <dbReference type="SAM" id="MobiDB-lite"/>
    </source>
</evidence>
<comment type="caution">
    <text evidence="2">The sequence shown here is derived from an EMBL/GenBank/DDBJ whole genome shotgun (WGS) entry which is preliminary data.</text>
</comment>
<proteinExistence type="predicted"/>
<sequence length="94" mass="10296">MEVYGAEGSINKISEDSKETDDSEDNVTVDGEELGADFLDFLDIEELHADCEGIRVLANKEILPSIDEVLDDVCEDLGTEIDVDSNSELKEDDG</sequence>
<keyword evidence="3" id="KW-1185">Reference proteome</keyword>
<organism evidence="2 3">
    <name type="scientific">Hibiscus sabdariffa</name>
    <name type="common">roselle</name>
    <dbReference type="NCBI Taxonomy" id="183260"/>
    <lineage>
        <taxon>Eukaryota</taxon>
        <taxon>Viridiplantae</taxon>
        <taxon>Streptophyta</taxon>
        <taxon>Embryophyta</taxon>
        <taxon>Tracheophyta</taxon>
        <taxon>Spermatophyta</taxon>
        <taxon>Magnoliopsida</taxon>
        <taxon>eudicotyledons</taxon>
        <taxon>Gunneridae</taxon>
        <taxon>Pentapetalae</taxon>
        <taxon>rosids</taxon>
        <taxon>malvids</taxon>
        <taxon>Malvales</taxon>
        <taxon>Malvaceae</taxon>
        <taxon>Malvoideae</taxon>
        <taxon>Hibiscus</taxon>
    </lineage>
</organism>
<protein>
    <submittedName>
        <fullName evidence="2">Uncharacterized protein</fullName>
    </submittedName>
</protein>
<name>A0ABR2TCB8_9ROSI</name>
<dbReference type="EMBL" id="JBBPBN010000006">
    <property type="protein sequence ID" value="KAK9034986.1"/>
    <property type="molecule type" value="Genomic_DNA"/>
</dbReference>